<gene>
    <name evidence="3" type="ORF">SAMN05421867_10512</name>
</gene>
<dbReference type="AlphaFoldDB" id="A0A1I0XET1"/>
<evidence type="ECO:0000313" key="4">
    <source>
        <dbReference type="Proteomes" id="UP000199012"/>
    </source>
</evidence>
<dbReference type="SMART" id="SM00855">
    <property type="entry name" value="PGAM"/>
    <property type="match status" value="1"/>
</dbReference>
<keyword evidence="1" id="KW-0378">Hydrolase</keyword>
<dbReference type="PANTHER" id="PTHR21340">
    <property type="entry name" value="DIADENOSINE 5,5-P1,P4-TETRAPHOSPHATE PYROPHOSPHOHYDROLASE MUTT"/>
    <property type="match status" value="1"/>
</dbReference>
<dbReference type="InterPro" id="IPR020084">
    <property type="entry name" value="NUDIX_hydrolase_CS"/>
</dbReference>
<dbReference type="Gene3D" id="3.40.50.1240">
    <property type="entry name" value="Phosphoglycerate mutase-like"/>
    <property type="match status" value="1"/>
</dbReference>
<dbReference type="InterPro" id="IPR015797">
    <property type="entry name" value="NUDIX_hydrolase-like_dom_sf"/>
</dbReference>
<dbReference type="PROSITE" id="PS51462">
    <property type="entry name" value="NUDIX"/>
    <property type="match status" value="1"/>
</dbReference>
<organism evidence="3 4">
    <name type="scientific">Cellulomonas marina</name>
    <dbReference type="NCBI Taxonomy" id="988821"/>
    <lineage>
        <taxon>Bacteria</taxon>
        <taxon>Bacillati</taxon>
        <taxon>Actinomycetota</taxon>
        <taxon>Actinomycetes</taxon>
        <taxon>Micrococcales</taxon>
        <taxon>Cellulomonadaceae</taxon>
        <taxon>Cellulomonas</taxon>
    </lineage>
</organism>
<dbReference type="InterPro" id="IPR000086">
    <property type="entry name" value="NUDIX_hydrolase_dom"/>
</dbReference>
<proteinExistence type="predicted"/>
<sequence length="329" mass="36119">MSGRRAPDVVAAGALVWRERRTRGDAPADHRVELLLVHRPRYDDWSWPKGKLEPGEALPVTARREVAEEGGVEVVLGQPLPTLTYRLADGRLKQVHYWAGRPAAPTTPAVVAREPVAPAEPTEIDRTRWFRADEARRRLTRAADREPLDALLHALERGRLATHAVVVARHGRARKRASWDGTEGDRPLTDSGRRQARALVPLLAAYGTERVVTSEWDRCWSTVTPYARAAHVPVVVEPVLTESAHESSPARVAGLVQGLLAEPVPAVLCTHRPVLPTVVDVLAQHTRRAVAAWLPASDPFLRPGELLVVHVAATAKGPRVVAAERWPTA</sequence>
<dbReference type="CDD" id="cd03673">
    <property type="entry name" value="NUDIX_Ap6A_hydrolase"/>
    <property type="match status" value="1"/>
</dbReference>
<reference evidence="3 4" key="1">
    <citation type="submission" date="2016-10" db="EMBL/GenBank/DDBJ databases">
        <authorList>
            <person name="de Groot N.N."/>
        </authorList>
    </citation>
    <scope>NUCLEOTIDE SEQUENCE [LARGE SCALE GENOMIC DNA]</scope>
    <source>
        <strain evidence="3 4">CGMCC 4.6945</strain>
    </source>
</reference>
<dbReference type="GO" id="GO:0006754">
    <property type="term" value="P:ATP biosynthetic process"/>
    <property type="evidence" value="ECO:0007669"/>
    <property type="project" value="TreeGrafter"/>
</dbReference>
<name>A0A1I0XET1_9CELL</name>
<dbReference type="Pfam" id="PF00300">
    <property type="entry name" value="His_Phos_1"/>
    <property type="match status" value="1"/>
</dbReference>
<dbReference type="Gene3D" id="3.90.79.10">
    <property type="entry name" value="Nucleoside Triphosphate Pyrophosphohydrolase"/>
    <property type="match status" value="1"/>
</dbReference>
<dbReference type="InterPro" id="IPR051325">
    <property type="entry name" value="Nudix_hydrolase_domain"/>
</dbReference>
<dbReference type="SUPFAM" id="SSF53254">
    <property type="entry name" value="Phosphoglycerate mutase-like"/>
    <property type="match status" value="1"/>
</dbReference>
<dbReference type="RefSeq" id="WP_090031719.1">
    <property type="nucleotide sequence ID" value="NZ_BONM01000022.1"/>
</dbReference>
<dbReference type="PROSITE" id="PS00893">
    <property type="entry name" value="NUDIX_BOX"/>
    <property type="match status" value="1"/>
</dbReference>
<evidence type="ECO:0000256" key="1">
    <source>
        <dbReference type="ARBA" id="ARBA00022801"/>
    </source>
</evidence>
<dbReference type="GO" id="GO:0006167">
    <property type="term" value="P:AMP biosynthetic process"/>
    <property type="evidence" value="ECO:0007669"/>
    <property type="project" value="TreeGrafter"/>
</dbReference>
<dbReference type="STRING" id="988821.SAMN05421867_10512"/>
<evidence type="ECO:0000259" key="2">
    <source>
        <dbReference type="PROSITE" id="PS51462"/>
    </source>
</evidence>
<keyword evidence="4" id="KW-1185">Reference proteome</keyword>
<dbReference type="OrthoDB" id="4287477at2"/>
<dbReference type="EMBL" id="FOKA01000005">
    <property type="protein sequence ID" value="SFA99579.1"/>
    <property type="molecule type" value="Genomic_DNA"/>
</dbReference>
<dbReference type="CDD" id="cd07067">
    <property type="entry name" value="HP_PGM_like"/>
    <property type="match status" value="1"/>
</dbReference>
<feature type="domain" description="Nudix hydrolase" evidence="2">
    <location>
        <begin position="7"/>
        <end position="153"/>
    </location>
</feature>
<dbReference type="SUPFAM" id="SSF55811">
    <property type="entry name" value="Nudix"/>
    <property type="match status" value="1"/>
</dbReference>
<protein>
    <submittedName>
        <fullName evidence="3">8-oxo-dGTP diphosphatase</fullName>
    </submittedName>
</protein>
<dbReference type="GO" id="GO:0004081">
    <property type="term" value="F:bis(5'-nucleosyl)-tetraphosphatase (asymmetrical) activity"/>
    <property type="evidence" value="ECO:0007669"/>
    <property type="project" value="TreeGrafter"/>
</dbReference>
<dbReference type="Proteomes" id="UP000199012">
    <property type="component" value="Unassembled WGS sequence"/>
</dbReference>
<dbReference type="PANTHER" id="PTHR21340:SF0">
    <property type="entry name" value="BIS(5'-NUCLEOSYL)-TETRAPHOSPHATASE [ASYMMETRICAL]"/>
    <property type="match status" value="1"/>
</dbReference>
<dbReference type="InterPro" id="IPR029033">
    <property type="entry name" value="His_PPase_superfam"/>
</dbReference>
<accession>A0A1I0XET1</accession>
<dbReference type="Pfam" id="PF00293">
    <property type="entry name" value="NUDIX"/>
    <property type="match status" value="1"/>
</dbReference>
<dbReference type="InterPro" id="IPR013078">
    <property type="entry name" value="His_Pase_superF_clade-1"/>
</dbReference>
<evidence type="ECO:0000313" key="3">
    <source>
        <dbReference type="EMBL" id="SFA99579.1"/>
    </source>
</evidence>